<protein>
    <recommendedName>
        <fullName evidence="4">MFS transporter</fullName>
    </recommendedName>
</protein>
<dbReference type="SUPFAM" id="SSF103473">
    <property type="entry name" value="MFS general substrate transporter"/>
    <property type="match status" value="1"/>
</dbReference>
<evidence type="ECO:0000313" key="2">
    <source>
        <dbReference type="EMBL" id="MDN3241634.1"/>
    </source>
</evidence>
<keyword evidence="1" id="KW-0812">Transmembrane</keyword>
<dbReference type="InterPro" id="IPR036259">
    <property type="entry name" value="MFS_trans_sf"/>
</dbReference>
<gene>
    <name evidence="2" type="ORF">QWI33_18060</name>
</gene>
<organism evidence="2 3">
    <name type="scientific">Glycomyces tritici</name>
    <dbReference type="NCBI Taxonomy" id="2665176"/>
    <lineage>
        <taxon>Bacteria</taxon>
        <taxon>Bacillati</taxon>
        <taxon>Actinomycetota</taxon>
        <taxon>Actinomycetes</taxon>
        <taxon>Glycomycetales</taxon>
        <taxon>Glycomycetaceae</taxon>
        <taxon>Glycomyces</taxon>
    </lineage>
</organism>
<name>A0ABT7YSM4_9ACTN</name>
<sequence length="62" mass="6057">MRSAALSVNAAAMAFGTFAGASLGGAGLALFGYPGIAAALALPLLAALVIAAALAWRTRPDR</sequence>
<evidence type="ECO:0008006" key="4">
    <source>
        <dbReference type="Google" id="ProtNLM"/>
    </source>
</evidence>
<feature type="transmembrane region" description="Helical" evidence="1">
    <location>
        <begin position="36"/>
        <end position="56"/>
    </location>
</feature>
<proteinExistence type="predicted"/>
<evidence type="ECO:0000313" key="3">
    <source>
        <dbReference type="Proteomes" id="UP001171902"/>
    </source>
</evidence>
<evidence type="ECO:0000256" key="1">
    <source>
        <dbReference type="SAM" id="Phobius"/>
    </source>
</evidence>
<dbReference type="Proteomes" id="UP001171902">
    <property type="component" value="Unassembled WGS sequence"/>
</dbReference>
<keyword evidence="1" id="KW-1133">Transmembrane helix</keyword>
<dbReference type="EMBL" id="JAUEMJ010000005">
    <property type="protein sequence ID" value="MDN3241634.1"/>
    <property type="molecule type" value="Genomic_DNA"/>
</dbReference>
<reference evidence="2" key="1">
    <citation type="submission" date="2023-06" db="EMBL/GenBank/DDBJ databases">
        <title>Gycomyces niveus sp.nov., a novel actinomycete isolated from soil in Shouguang.</title>
        <authorList>
            <person name="Yang X."/>
            <person name="Zhao J."/>
        </authorList>
    </citation>
    <scope>NUCLEOTIDE SEQUENCE</scope>
    <source>
        <strain evidence="2">NEAU C2</strain>
    </source>
</reference>
<comment type="caution">
    <text evidence="2">The sequence shown here is derived from an EMBL/GenBank/DDBJ whole genome shotgun (WGS) entry which is preliminary data.</text>
</comment>
<keyword evidence="3" id="KW-1185">Reference proteome</keyword>
<accession>A0ABT7YSM4</accession>
<dbReference type="RefSeq" id="WP_289958540.1">
    <property type="nucleotide sequence ID" value="NZ_JAUEMJ010000005.1"/>
</dbReference>
<keyword evidence="1" id="KW-0472">Membrane</keyword>